<accession>Q2IG72</accession>
<gene>
    <name evidence="4" type="ordered locus">Adeh_3814</name>
</gene>
<feature type="compositionally biased region" description="Basic and acidic residues" evidence="1">
    <location>
        <begin position="1433"/>
        <end position="1442"/>
    </location>
</feature>
<sequence>MQRFVGIDAGAETVKLAEVEGEGGALAWTRRALVEHGGDPAAAVGEVLGAWGWAGVAGARATGRLGRRLELPRIPPKQARTAGHVRLHGAAPATVVDLGAHGFSVLVHEAEGRDRYRENPRCSQGTGNFLRQLVERFGLTPAEADALAVGAEAAPLSGRCPVILKTDMTHLANRGEARERILAGLFDAICANVLVFVRPGSPRDVWLTGGVSRSRRVRACFREALAGRGLELRGPPGDAEGDEALYLDALGCALLAAARPEAVPALAGLFRPPEHASFDALPPLAGALPSVRRIPRPPAPAGDGPLLLGLDIGSTGSKAVALDLAAGMPAWEAYTGTSGDPVRAAQSLVSAFLEGPCARRAVTGAGVTGSGREIVGSLLASCFGADRVFVLNEIAAHAEGACAYDPRVDTIFEIGGQDAKYIRLEGGRVVDAAMNEACSAGTGSFIEEQGRRLGGLDAAALGREAIGADGCVALGQHCAVFMAEILDQAAAAGAPRAHVVAGLYESVVQNYVNRVKGARPVGQVVFCQGMPFSADALAAAVARQTGAEVIVPPSPGTVGAFGIARLARAGLAGLDDGRAGALDLARFLAARVERKDTFVCRSAEGCGGAGNRCRIERLRTAVGGERRAFTWGGACALFDQGTRARKLPAGAPDPFREREAAVRALVEGLGTAPAGAPRVALADAFQLKTLLAYFGTFFRTLGLGVEVLGSGGREALRKGIDLCNVPFCAPMQQVHGVAAALAATGAEHLFFPMIRDLPRVRDERHTWLCPMVHGAPDVLATDLGEDFARRLVAPTLNAGGAGYLDSERFVASMDALAARVGVRDRAAARRAHQAAREAQRAFDARLEAIGAAALERCRADGLLAVVVLGRTYTIHDEVLNANVPALLREQGAVAIPLDCFPLDGATPLVPGAFWSYTQRILRTAHRVRRTPGVYAIFTSNYGCGPDSFTQHHLARLLDGKPFAIVETDGHAADAGTKTRVEAFLHCVREDLRGHGAEGRPAAEPMPLRERTLADVRADGTRVLVPPMGPEAEALAAAFRGVGLHAEVLPPATADTIRLGRRHTSGKECLPMTITAGALLEHLARESEGRFTFFMPGSSGPCRFGMYRQLHRLILERAGLSDRVEIWSPPDHDYFEGVPPGLGAIVLAGASARGALADALRDARPVERAPGAANAIHARWSARLLEAVERGASGDLSARTVLREVLGGGLWGIRDAVAGCARELAAARDPRPYPTVQMVGEIYVRSDPASNGHVADELERRGVRVRLEPVVEYLQYSEAVQFRRGLKGSVGDHLKRRLRQRIVNLVFRAAGEPLGWPAPEPPHRVAREAQGYLREDLEHESVLAMGLALEAWRHRGVDGILCAGPLDCMPTRLAEAQLYHAAAREGLLSLTLSANGDPIDPEILDGFAYEVKERFARRQAGRAASARPSTGSGRPEHPEARAR</sequence>
<dbReference type="Proteomes" id="UP000001935">
    <property type="component" value="Chromosome"/>
</dbReference>
<dbReference type="STRING" id="290397.Adeh_3814"/>
<feature type="domain" description="ATPase BadF/BadG/BcrA/BcrD type" evidence="2">
    <location>
        <begin position="87"/>
        <end position="226"/>
    </location>
</feature>
<dbReference type="EMBL" id="CP000251">
    <property type="protein sequence ID" value="ABC83580.1"/>
    <property type="molecule type" value="Genomic_DNA"/>
</dbReference>
<dbReference type="eggNOG" id="COG3581">
    <property type="taxonomic scope" value="Bacteria"/>
</dbReference>
<protein>
    <submittedName>
        <fullName evidence="4">CoA enzyme activase</fullName>
    </submittedName>
</protein>
<dbReference type="InterPro" id="IPR043129">
    <property type="entry name" value="ATPase_NBD"/>
</dbReference>
<organism evidence="4 5">
    <name type="scientific">Anaeromyxobacter dehalogenans (strain 2CP-C)</name>
    <dbReference type="NCBI Taxonomy" id="290397"/>
    <lineage>
        <taxon>Bacteria</taxon>
        <taxon>Pseudomonadati</taxon>
        <taxon>Myxococcota</taxon>
        <taxon>Myxococcia</taxon>
        <taxon>Myxococcales</taxon>
        <taxon>Cystobacterineae</taxon>
        <taxon>Anaeromyxobacteraceae</taxon>
        <taxon>Anaeromyxobacter</taxon>
    </lineage>
</organism>
<dbReference type="eggNOG" id="COG1924">
    <property type="taxonomic scope" value="Bacteria"/>
</dbReference>
<dbReference type="Pfam" id="PF01869">
    <property type="entry name" value="BcrAD_BadFG"/>
    <property type="match status" value="2"/>
</dbReference>
<dbReference type="eggNOG" id="COG3580">
    <property type="taxonomic scope" value="Bacteria"/>
</dbReference>
<feature type="domain" description="DUF2229" evidence="3">
    <location>
        <begin position="678"/>
        <end position="899"/>
    </location>
</feature>
<dbReference type="Pfam" id="PF09989">
    <property type="entry name" value="DUF2229"/>
    <property type="match status" value="1"/>
</dbReference>
<evidence type="ECO:0000313" key="4">
    <source>
        <dbReference type="EMBL" id="ABC83580.1"/>
    </source>
</evidence>
<dbReference type="KEGG" id="ade:Adeh_3814"/>
<dbReference type="InterPro" id="IPR051805">
    <property type="entry name" value="Dehydratase_Activator_Redct"/>
</dbReference>
<reference evidence="4" key="1">
    <citation type="submission" date="2006-01" db="EMBL/GenBank/DDBJ databases">
        <title>Complete sequence of Anaeromyxobacter dehalogenans 2CP-C.</title>
        <authorList>
            <consortium name="US DOE Joint Genome Institute"/>
            <person name="Copeland A."/>
            <person name="Lucas S."/>
            <person name="Lapidus A."/>
            <person name="Barry K."/>
            <person name="Detter J.C."/>
            <person name="Glavina T."/>
            <person name="Hammon N."/>
            <person name="Israni S."/>
            <person name="Pitluck S."/>
            <person name="Brettin T."/>
            <person name="Bruce D."/>
            <person name="Han C."/>
            <person name="Tapia R."/>
            <person name="Gilna P."/>
            <person name="Kiss H."/>
            <person name="Schmutz J."/>
            <person name="Larimer F."/>
            <person name="Land M."/>
            <person name="Kyrpides N."/>
            <person name="Anderson I."/>
            <person name="Sanford R.A."/>
            <person name="Ritalahti K.M."/>
            <person name="Thomas H.S."/>
            <person name="Kirby J.R."/>
            <person name="Zhulin I.B."/>
            <person name="Loeffler F.E."/>
            <person name="Richardson P."/>
        </authorList>
    </citation>
    <scope>NUCLEOTIDE SEQUENCE</scope>
    <source>
        <strain evidence="4">2CP-C</strain>
    </source>
</reference>
<evidence type="ECO:0000259" key="3">
    <source>
        <dbReference type="Pfam" id="PF09989"/>
    </source>
</evidence>
<feature type="region of interest" description="Disordered" evidence="1">
    <location>
        <begin position="1418"/>
        <end position="1442"/>
    </location>
</feature>
<dbReference type="RefSeq" id="WP_011422862.1">
    <property type="nucleotide sequence ID" value="NC_007760.1"/>
</dbReference>
<evidence type="ECO:0000259" key="2">
    <source>
        <dbReference type="Pfam" id="PF01869"/>
    </source>
</evidence>
<name>Q2IG72_ANADE</name>
<proteinExistence type="predicted"/>
<feature type="domain" description="ATPase BadF/BadG/BcrA/BcrD type" evidence="2">
    <location>
        <begin position="308"/>
        <end position="564"/>
    </location>
</feature>
<dbReference type="PANTHER" id="PTHR32329:SF8">
    <property type="entry name" value="ACTIVATOR OF (R)-2-HYDROXYGLUTARYL-COA DEHYDRATASE"/>
    <property type="match status" value="1"/>
</dbReference>
<dbReference type="SUPFAM" id="SSF53067">
    <property type="entry name" value="Actin-like ATPase domain"/>
    <property type="match status" value="2"/>
</dbReference>
<dbReference type="InterPro" id="IPR002731">
    <property type="entry name" value="ATPase_BadF"/>
</dbReference>
<dbReference type="OrthoDB" id="9177882at2"/>
<dbReference type="HOGENOM" id="CLU_002393_2_0_7"/>
<dbReference type="Gene3D" id="3.30.420.40">
    <property type="match status" value="4"/>
</dbReference>
<evidence type="ECO:0000256" key="1">
    <source>
        <dbReference type="SAM" id="MobiDB-lite"/>
    </source>
</evidence>
<evidence type="ECO:0000313" key="5">
    <source>
        <dbReference type="Proteomes" id="UP000001935"/>
    </source>
</evidence>
<dbReference type="PANTHER" id="PTHR32329">
    <property type="entry name" value="BIFUNCTIONAL PROTEIN [INCLUDES 2-HYDROXYACYL-COA DEHYDRATASE (N-TER) AND ITS ACTIVATOR DOMAIN (C_TERM)-RELATED"/>
    <property type="match status" value="1"/>
</dbReference>
<dbReference type="InterPro" id="IPR018709">
    <property type="entry name" value="CoA_activase_DUF2229"/>
</dbReference>